<keyword evidence="1" id="KW-0812">Transmembrane</keyword>
<sequence>MKVLCPKDGQIMCPVDVSQQSYECFVCHYVWSRPMKETKKISNYQVGSLHKYISLVFIVALSSVFLLSVQMSKLSSFADTQTIEKSVKLSALIIWWLVFMLLFSLPISIYYQMVIKKQSVAHSIRTPWSIGVPLTVIVLELLNVLLIFPIIKL</sequence>
<name>A0A2M7W4B5_9BACT</name>
<gene>
    <name evidence="2" type="ORF">COX60_01320</name>
</gene>
<protein>
    <submittedName>
        <fullName evidence="2">Uncharacterized protein</fullName>
    </submittedName>
</protein>
<evidence type="ECO:0000313" key="2">
    <source>
        <dbReference type="EMBL" id="PJA20568.1"/>
    </source>
</evidence>
<keyword evidence="1" id="KW-1133">Transmembrane helix</keyword>
<evidence type="ECO:0000256" key="1">
    <source>
        <dbReference type="SAM" id="Phobius"/>
    </source>
</evidence>
<proteinExistence type="predicted"/>
<evidence type="ECO:0000313" key="3">
    <source>
        <dbReference type="Proteomes" id="UP000230137"/>
    </source>
</evidence>
<dbReference type="EMBL" id="PFQF01000024">
    <property type="protein sequence ID" value="PJA20568.1"/>
    <property type="molecule type" value="Genomic_DNA"/>
</dbReference>
<reference evidence="3" key="1">
    <citation type="submission" date="2017-09" db="EMBL/GenBank/DDBJ databases">
        <title>Depth-based differentiation of microbial function through sediment-hosted aquifers and enrichment of novel symbionts in the deep terrestrial subsurface.</title>
        <authorList>
            <person name="Probst A.J."/>
            <person name="Ladd B."/>
            <person name="Jarett J.K."/>
            <person name="Geller-Mcgrath D.E."/>
            <person name="Sieber C.M.K."/>
            <person name="Emerson J.B."/>
            <person name="Anantharaman K."/>
            <person name="Thomas B.C."/>
            <person name="Malmstrom R."/>
            <person name="Stieglmeier M."/>
            <person name="Klingl A."/>
            <person name="Woyke T."/>
            <person name="Ryan C.M."/>
            <person name="Banfield J.F."/>
        </authorList>
    </citation>
    <scope>NUCLEOTIDE SEQUENCE [LARGE SCALE GENOMIC DNA]</scope>
</reference>
<accession>A0A2M7W4B5</accession>
<organism evidence="2 3">
    <name type="scientific">Candidatus Berkelbacteria bacterium CG_4_10_14_0_2_um_filter_35_9_33_12</name>
    <dbReference type="NCBI Taxonomy" id="1974499"/>
    <lineage>
        <taxon>Bacteria</taxon>
        <taxon>Candidatus Berkelbacteria</taxon>
    </lineage>
</organism>
<dbReference type="AlphaFoldDB" id="A0A2M7W4B5"/>
<feature type="transmembrane region" description="Helical" evidence="1">
    <location>
        <begin position="52"/>
        <end position="69"/>
    </location>
</feature>
<feature type="transmembrane region" description="Helical" evidence="1">
    <location>
        <begin position="130"/>
        <end position="151"/>
    </location>
</feature>
<keyword evidence="1" id="KW-0472">Membrane</keyword>
<dbReference type="Proteomes" id="UP000230137">
    <property type="component" value="Unassembled WGS sequence"/>
</dbReference>
<feature type="transmembrane region" description="Helical" evidence="1">
    <location>
        <begin position="89"/>
        <end position="110"/>
    </location>
</feature>
<comment type="caution">
    <text evidence="2">The sequence shown here is derived from an EMBL/GenBank/DDBJ whole genome shotgun (WGS) entry which is preliminary data.</text>
</comment>